<evidence type="ECO:0000256" key="1">
    <source>
        <dbReference type="ARBA" id="ARBA00023015"/>
    </source>
</evidence>
<keyword evidence="2" id="KW-0238">DNA-binding</keyword>
<reference evidence="6" key="1">
    <citation type="submission" date="2017-05" db="EMBL/GenBank/DDBJ databases">
        <authorList>
            <person name="Rodrigo-Torres L."/>
            <person name="Arahal R. D."/>
            <person name="Lucena T."/>
        </authorList>
    </citation>
    <scope>NUCLEOTIDE SEQUENCE [LARGE SCALE GENOMIC DNA]</scope>
    <source>
        <strain evidence="6">CECT 8649</strain>
    </source>
</reference>
<evidence type="ECO:0000313" key="6">
    <source>
        <dbReference type="Proteomes" id="UP000225972"/>
    </source>
</evidence>
<dbReference type="PANTHER" id="PTHR30146:SF109">
    <property type="entry name" value="HTH-TYPE TRANSCRIPTIONAL REGULATOR GALS"/>
    <property type="match status" value="1"/>
</dbReference>
<dbReference type="SUPFAM" id="SSF47413">
    <property type="entry name" value="lambda repressor-like DNA-binding domains"/>
    <property type="match status" value="1"/>
</dbReference>
<evidence type="ECO:0000256" key="2">
    <source>
        <dbReference type="ARBA" id="ARBA00023125"/>
    </source>
</evidence>
<feature type="domain" description="HTH lacI-type" evidence="4">
    <location>
        <begin position="11"/>
        <end position="65"/>
    </location>
</feature>
<sequence length="344" mass="37294">MSQNEVEKSVPTLADVASLANVSTATVSRCLNSPDRVGKDTRERVMKAVNELGYAPNFGAQALAARQTNTIGAVIPTMENAVFARGLQAFQEELGRHGKTLLLASSAYDAELEEQQIRALVARGADALLLIGYDREPEIYRFLEKRGVPTLIAWSFNPAETRTAVGFDNRAAMRALARDVIAQGHRNIACITAPTRSNDRARGRVEGIRDAKVEAGQDPAEVMIVETPYGIGTGEEAFRQVMAQAPDTTAIMCVNDVLAVGALRAARALGLRVPEDISVTGFDDIEIAALADPELTTVHVPHREMGRRAAQRLIEVLQDNVMGQSKELPTEIRMRQSLGPARKA</sequence>
<evidence type="ECO:0000259" key="4">
    <source>
        <dbReference type="PROSITE" id="PS50932"/>
    </source>
</evidence>
<dbReference type="PANTHER" id="PTHR30146">
    <property type="entry name" value="LACI-RELATED TRANSCRIPTIONAL REPRESSOR"/>
    <property type="match status" value="1"/>
</dbReference>
<dbReference type="InterPro" id="IPR010982">
    <property type="entry name" value="Lambda_DNA-bd_dom_sf"/>
</dbReference>
<proteinExistence type="predicted"/>
<evidence type="ECO:0000313" key="5">
    <source>
        <dbReference type="EMBL" id="SMX29567.1"/>
    </source>
</evidence>
<dbReference type="Pfam" id="PF13377">
    <property type="entry name" value="Peripla_BP_3"/>
    <property type="match status" value="1"/>
</dbReference>
<dbReference type="InterPro" id="IPR000843">
    <property type="entry name" value="HTH_LacI"/>
</dbReference>
<evidence type="ECO:0000256" key="3">
    <source>
        <dbReference type="ARBA" id="ARBA00023163"/>
    </source>
</evidence>
<dbReference type="AlphaFoldDB" id="A0A238JHE5"/>
<protein>
    <submittedName>
        <fullName evidence="5">HTH-type transcriptional regulator GntR</fullName>
    </submittedName>
</protein>
<dbReference type="OrthoDB" id="234496at2"/>
<organism evidence="5 6">
    <name type="scientific">Pelagimonas phthalicica</name>
    <dbReference type="NCBI Taxonomy" id="1037362"/>
    <lineage>
        <taxon>Bacteria</taxon>
        <taxon>Pseudomonadati</taxon>
        <taxon>Pseudomonadota</taxon>
        <taxon>Alphaproteobacteria</taxon>
        <taxon>Rhodobacterales</taxon>
        <taxon>Roseobacteraceae</taxon>
        <taxon>Pelagimonas</taxon>
    </lineage>
</organism>
<name>A0A238JHE5_9RHOB</name>
<dbReference type="EMBL" id="FXXP01000003">
    <property type="protein sequence ID" value="SMX29567.1"/>
    <property type="molecule type" value="Genomic_DNA"/>
</dbReference>
<dbReference type="InterPro" id="IPR028082">
    <property type="entry name" value="Peripla_BP_I"/>
</dbReference>
<dbReference type="InterPro" id="IPR046335">
    <property type="entry name" value="LacI/GalR-like_sensor"/>
</dbReference>
<dbReference type="CDD" id="cd06273">
    <property type="entry name" value="PBP1_LacI-like"/>
    <property type="match status" value="1"/>
</dbReference>
<accession>A0A238JHE5</accession>
<dbReference type="Gene3D" id="3.40.50.2300">
    <property type="match status" value="2"/>
</dbReference>
<dbReference type="GO" id="GO:0003700">
    <property type="term" value="F:DNA-binding transcription factor activity"/>
    <property type="evidence" value="ECO:0007669"/>
    <property type="project" value="TreeGrafter"/>
</dbReference>
<dbReference type="GO" id="GO:0000976">
    <property type="term" value="F:transcription cis-regulatory region binding"/>
    <property type="evidence" value="ECO:0007669"/>
    <property type="project" value="TreeGrafter"/>
</dbReference>
<dbReference type="SMART" id="SM00354">
    <property type="entry name" value="HTH_LACI"/>
    <property type="match status" value="1"/>
</dbReference>
<dbReference type="Gene3D" id="1.10.260.40">
    <property type="entry name" value="lambda repressor-like DNA-binding domains"/>
    <property type="match status" value="1"/>
</dbReference>
<keyword evidence="1" id="KW-0805">Transcription regulation</keyword>
<dbReference type="PROSITE" id="PS50932">
    <property type="entry name" value="HTH_LACI_2"/>
    <property type="match status" value="1"/>
</dbReference>
<dbReference type="Proteomes" id="UP000225972">
    <property type="component" value="Unassembled WGS sequence"/>
</dbReference>
<dbReference type="CDD" id="cd01392">
    <property type="entry name" value="HTH_LacI"/>
    <property type="match status" value="1"/>
</dbReference>
<keyword evidence="6" id="KW-1185">Reference proteome</keyword>
<dbReference type="RefSeq" id="WP_099247982.1">
    <property type="nucleotide sequence ID" value="NZ_FXXP01000003.1"/>
</dbReference>
<keyword evidence="3" id="KW-0804">Transcription</keyword>
<dbReference type="Pfam" id="PF00356">
    <property type="entry name" value="LacI"/>
    <property type="match status" value="1"/>
</dbReference>
<gene>
    <name evidence="5" type="primary">gntR_2</name>
    <name evidence="5" type="ORF">TRP8649_03704</name>
</gene>
<dbReference type="SUPFAM" id="SSF53822">
    <property type="entry name" value="Periplasmic binding protein-like I"/>
    <property type="match status" value="1"/>
</dbReference>